<reference evidence="1" key="2">
    <citation type="submission" date="2020-09" db="EMBL/GenBank/DDBJ databases">
        <authorList>
            <person name="Sun Q."/>
            <person name="Zhou Y."/>
        </authorList>
    </citation>
    <scope>NUCLEOTIDE SEQUENCE</scope>
    <source>
        <strain evidence="1">CGMCC 1.12997</strain>
    </source>
</reference>
<organism evidence="1 2">
    <name type="scientific">Edaphobacter dinghuensis</name>
    <dbReference type="NCBI Taxonomy" id="1560005"/>
    <lineage>
        <taxon>Bacteria</taxon>
        <taxon>Pseudomonadati</taxon>
        <taxon>Acidobacteriota</taxon>
        <taxon>Terriglobia</taxon>
        <taxon>Terriglobales</taxon>
        <taxon>Acidobacteriaceae</taxon>
        <taxon>Edaphobacter</taxon>
    </lineage>
</organism>
<dbReference type="Proteomes" id="UP000647241">
    <property type="component" value="Unassembled WGS sequence"/>
</dbReference>
<dbReference type="EMBL" id="BMGT01000003">
    <property type="protein sequence ID" value="GGG83635.1"/>
    <property type="molecule type" value="Genomic_DNA"/>
</dbReference>
<gene>
    <name evidence="1" type="ORF">GCM10011585_29200</name>
</gene>
<sequence>METMWLAVFEIEQSVVCAKPNTATIVFENTANKINGEAITSGITNELPVPVSHKSTSTRTYPKISIPSGHKARDAFYFERRIYCWAKDGKTLAVKSNETAGCT</sequence>
<dbReference type="AlphaFoldDB" id="A0A917HMZ7"/>
<keyword evidence="2" id="KW-1185">Reference proteome</keyword>
<reference evidence="1" key="1">
    <citation type="journal article" date="2014" name="Int. J. Syst. Evol. Microbiol.">
        <title>Complete genome sequence of Corynebacterium casei LMG S-19264T (=DSM 44701T), isolated from a smear-ripened cheese.</title>
        <authorList>
            <consortium name="US DOE Joint Genome Institute (JGI-PGF)"/>
            <person name="Walter F."/>
            <person name="Albersmeier A."/>
            <person name="Kalinowski J."/>
            <person name="Ruckert C."/>
        </authorList>
    </citation>
    <scope>NUCLEOTIDE SEQUENCE</scope>
    <source>
        <strain evidence="1">CGMCC 1.12997</strain>
    </source>
</reference>
<name>A0A917HMZ7_9BACT</name>
<accession>A0A917HMZ7</accession>
<proteinExistence type="predicted"/>
<protein>
    <submittedName>
        <fullName evidence="1">Uncharacterized protein</fullName>
    </submittedName>
</protein>
<evidence type="ECO:0000313" key="2">
    <source>
        <dbReference type="Proteomes" id="UP000647241"/>
    </source>
</evidence>
<evidence type="ECO:0000313" key="1">
    <source>
        <dbReference type="EMBL" id="GGG83635.1"/>
    </source>
</evidence>
<comment type="caution">
    <text evidence="1">The sequence shown here is derived from an EMBL/GenBank/DDBJ whole genome shotgun (WGS) entry which is preliminary data.</text>
</comment>